<evidence type="ECO:0000256" key="1">
    <source>
        <dbReference type="SAM" id="MobiDB-lite"/>
    </source>
</evidence>
<reference evidence="4" key="1">
    <citation type="journal article" date="2017" name="Nat. Ecol. Evol.">
        <title>Genome expansion and lineage-specific genetic innovations in the forest pathogenic fungi Armillaria.</title>
        <authorList>
            <person name="Sipos G."/>
            <person name="Prasanna A.N."/>
            <person name="Walter M.C."/>
            <person name="O'Connor E."/>
            <person name="Balint B."/>
            <person name="Krizsan K."/>
            <person name="Kiss B."/>
            <person name="Hess J."/>
            <person name="Varga T."/>
            <person name="Slot J."/>
            <person name="Riley R."/>
            <person name="Boka B."/>
            <person name="Rigling D."/>
            <person name="Barry K."/>
            <person name="Lee J."/>
            <person name="Mihaltcheva S."/>
            <person name="LaButti K."/>
            <person name="Lipzen A."/>
            <person name="Waldron R."/>
            <person name="Moloney N.M."/>
            <person name="Sperisen C."/>
            <person name="Kredics L."/>
            <person name="Vagvoelgyi C."/>
            <person name="Patrignani A."/>
            <person name="Fitzpatrick D."/>
            <person name="Nagy I."/>
            <person name="Doyle S."/>
            <person name="Anderson J.B."/>
            <person name="Grigoriev I.V."/>
            <person name="Gueldener U."/>
            <person name="Muensterkoetter M."/>
            <person name="Nagy L.G."/>
        </authorList>
    </citation>
    <scope>NUCLEOTIDE SEQUENCE [LARGE SCALE GENOMIC DNA]</scope>
    <source>
        <strain evidence="4">Ar21-2</strain>
    </source>
</reference>
<dbReference type="AlphaFoldDB" id="A0A2H3DQH6"/>
<name>A0A2H3DQH6_ARMGA</name>
<accession>A0A2H3DQH6</accession>
<evidence type="ECO:0000259" key="2">
    <source>
        <dbReference type="Pfam" id="PF01693"/>
    </source>
</evidence>
<dbReference type="Pfam" id="PF01693">
    <property type="entry name" value="Cauli_VI"/>
    <property type="match status" value="1"/>
</dbReference>
<dbReference type="EMBL" id="KZ293651">
    <property type="protein sequence ID" value="PBK96124.1"/>
    <property type="molecule type" value="Genomic_DNA"/>
</dbReference>
<sequence length="318" mass="35664">MTTEYSRTATVVDVEQNLERATIDDPPYLYVDLTTPPLSPSPLPVQEPAVSTEHAPACDEHSSLPDFPSSSAGERRVKGPVLTFPPVPGVPWSPSKFTPVKSPHQPVSRPKFTPIRAEFPTPPRPIVHKPVDPIDVKMFQRWPKEDESSSEEEQASTEMEEADMELCQLTANFGSKKLKGHGMHGDAYWVVTHGRIMGVYDDHETVEETNAHFHTAKICGFPTLKAAWQAWDHVWCNEKIAYHAYGLSSTNEPDMNDNVKLFWVVLEGATPGIHHNHADTMAAVGEDNPYLLRITWNLADAYEIQNWGVSHGLIKYHR</sequence>
<dbReference type="Proteomes" id="UP000217790">
    <property type="component" value="Unassembled WGS sequence"/>
</dbReference>
<evidence type="ECO:0000313" key="4">
    <source>
        <dbReference type="Proteomes" id="UP000217790"/>
    </source>
</evidence>
<protein>
    <recommendedName>
        <fullName evidence="2">Ribonuclease H1 N-terminal domain-containing protein</fullName>
    </recommendedName>
</protein>
<dbReference type="OrthoDB" id="3032023at2759"/>
<dbReference type="OMA" id="EETNAHF"/>
<proteinExistence type="predicted"/>
<dbReference type="InParanoid" id="A0A2H3DQH6"/>
<dbReference type="InterPro" id="IPR009027">
    <property type="entry name" value="Ribosomal_bL9/RNase_H1_N"/>
</dbReference>
<evidence type="ECO:0000313" key="3">
    <source>
        <dbReference type="EMBL" id="PBK96124.1"/>
    </source>
</evidence>
<keyword evidence="4" id="KW-1185">Reference proteome</keyword>
<feature type="region of interest" description="Disordered" evidence="1">
    <location>
        <begin position="96"/>
        <end position="130"/>
    </location>
</feature>
<dbReference type="SUPFAM" id="SSF55658">
    <property type="entry name" value="L9 N-domain-like"/>
    <property type="match status" value="1"/>
</dbReference>
<gene>
    <name evidence="3" type="ORF">ARMGADRAFT_1028331</name>
</gene>
<feature type="region of interest" description="Disordered" evidence="1">
    <location>
        <begin position="32"/>
        <end position="75"/>
    </location>
</feature>
<dbReference type="InterPro" id="IPR011320">
    <property type="entry name" value="RNase_H1_N"/>
</dbReference>
<feature type="domain" description="Ribonuclease H1 N-terminal" evidence="2">
    <location>
        <begin position="188"/>
        <end position="229"/>
    </location>
</feature>
<organism evidence="3 4">
    <name type="scientific">Armillaria gallica</name>
    <name type="common">Bulbous honey fungus</name>
    <name type="synonym">Armillaria bulbosa</name>
    <dbReference type="NCBI Taxonomy" id="47427"/>
    <lineage>
        <taxon>Eukaryota</taxon>
        <taxon>Fungi</taxon>
        <taxon>Dikarya</taxon>
        <taxon>Basidiomycota</taxon>
        <taxon>Agaricomycotina</taxon>
        <taxon>Agaricomycetes</taxon>
        <taxon>Agaricomycetidae</taxon>
        <taxon>Agaricales</taxon>
        <taxon>Marasmiineae</taxon>
        <taxon>Physalacriaceae</taxon>
        <taxon>Armillaria</taxon>
    </lineage>
</organism>